<sequence>MDYHHLTRTITMRLLPVFLALLAFIQGSHAFLFWWWIPLPIFVINGHGGGSSNCVSCHETTDQFNKRNSDCIGQGYGGGAKTGCVP</sequence>
<evidence type="ECO:0000313" key="1">
    <source>
        <dbReference type="EMBL" id="KAL2838512.1"/>
    </source>
</evidence>
<dbReference type="RefSeq" id="XP_070893073.1">
    <property type="nucleotide sequence ID" value="XM_071047240.1"/>
</dbReference>
<dbReference type="GeneID" id="98162404"/>
<proteinExistence type="predicted"/>
<dbReference type="EMBL" id="JBFXLR010000084">
    <property type="protein sequence ID" value="KAL2838512.1"/>
    <property type="molecule type" value="Genomic_DNA"/>
</dbReference>
<dbReference type="InterPro" id="IPR036280">
    <property type="entry name" value="Multihaem_cyt_sf"/>
</dbReference>
<dbReference type="Proteomes" id="UP001610444">
    <property type="component" value="Unassembled WGS sequence"/>
</dbReference>
<protein>
    <submittedName>
        <fullName evidence="1">Uncharacterized protein</fullName>
    </submittedName>
</protein>
<gene>
    <name evidence="1" type="ORF">BJX68DRAFT_272589</name>
</gene>
<reference evidence="1 2" key="1">
    <citation type="submission" date="2024-07" db="EMBL/GenBank/DDBJ databases">
        <title>Section-level genome sequencing and comparative genomics of Aspergillus sections Usti and Cavernicolus.</title>
        <authorList>
            <consortium name="Lawrence Berkeley National Laboratory"/>
            <person name="Nybo J.L."/>
            <person name="Vesth T.C."/>
            <person name="Theobald S."/>
            <person name="Frisvad J.C."/>
            <person name="Larsen T.O."/>
            <person name="Kjaerboelling I."/>
            <person name="Rothschild-Mancinelli K."/>
            <person name="Lyhne E.K."/>
            <person name="Kogle M.E."/>
            <person name="Barry K."/>
            <person name="Clum A."/>
            <person name="Na H."/>
            <person name="Ledsgaard L."/>
            <person name="Lin J."/>
            <person name="Lipzen A."/>
            <person name="Kuo A."/>
            <person name="Riley R."/>
            <person name="Mondo S."/>
            <person name="LaButti K."/>
            <person name="Haridas S."/>
            <person name="Pangalinan J."/>
            <person name="Salamov A.A."/>
            <person name="Simmons B.A."/>
            <person name="Magnuson J.K."/>
            <person name="Chen J."/>
            <person name="Drula E."/>
            <person name="Henrissat B."/>
            <person name="Wiebenga A."/>
            <person name="Lubbers R.J."/>
            <person name="Gomes A.C."/>
            <person name="Macurrencykelacurrency M.R."/>
            <person name="Stajich J."/>
            <person name="Grigoriev I.V."/>
            <person name="Mortensen U.H."/>
            <person name="De vries R.P."/>
            <person name="Baker S.E."/>
            <person name="Andersen M.R."/>
        </authorList>
    </citation>
    <scope>NUCLEOTIDE SEQUENCE [LARGE SCALE GENOMIC DNA]</scope>
    <source>
        <strain evidence="1 2">CBS 756.74</strain>
    </source>
</reference>
<evidence type="ECO:0000313" key="2">
    <source>
        <dbReference type="Proteomes" id="UP001610444"/>
    </source>
</evidence>
<organism evidence="1 2">
    <name type="scientific">Aspergillus pseudodeflectus</name>
    <dbReference type="NCBI Taxonomy" id="176178"/>
    <lineage>
        <taxon>Eukaryota</taxon>
        <taxon>Fungi</taxon>
        <taxon>Dikarya</taxon>
        <taxon>Ascomycota</taxon>
        <taxon>Pezizomycotina</taxon>
        <taxon>Eurotiomycetes</taxon>
        <taxon>Eurotiomycetidae</taxon>
        <taxon>Eurotiales</taxon>
        <taxon>Aspergillaceae</taxon>
        <taxon>Aspergillus</taxon>
        <taxon>Aspergillus subgen. Nidulantes</taxon>
    </lineage>
</organism>
<comment type="caution">
    <text evidence="1">The sequence shown here is derived from an EMBL/GenBank/DDBJ whole genome shotgun (WGS) entry which is preliminary data.</text>
</comment>
<name>A0ABR4JHE2_9EURO</name>
<keyword evidence="2" id="KW-1185">Reference proteome</keyword>
<accession>A0ABR4JHE2</accession>
<dbReference type="SUPFAM" id="SSF48695">
    <property type="entry name" value="Multiheme cytochromes"/>
    <property type="match status" value="1"/>
</dbReference>